<dbReference type="AlphaFoldDB" id="A0AAJ6BQF2"/>
<evidence type="ECO:0000313" key="2">
    <source>
        <dbReference type="Proteomes" id="UP001218362"/>
    </source>
</evidence>
<protein>
    <submittedName>
        <fullName evidence="1">Uncharacterized protein</fullName>
    </submittedName>
</protein>
<evidence type="ECO:0000313" key="1">
    <source>
        <dbReference type="EMBL" id="WEK47440.1"/>
    </source>
</evidence>
<dbReference type="Proteomes" id="UP001218362">
    <property type="component" value="Chromosome"/>
</dbReference>
<dbReference type="EMBL" id="CP119316">
    <property type="protein sequence ID" value="WEK47440.1"/>
    <property type="molecule type" value="Genomic_DNA"/>
</dbReference>
<sequence>MPTIIVAKPVEVENELEKIGLTGDQVLEIVHAMAGAKADATENDPPGAAGWSAWRMGIRRSREVTVHDKRFPDWERDETGQVSSVVNRKLGVRLLVSNTSDGTGIDEEDRYPQNRSKKGAATDRIVQFNQGIFEFMEEETNVVAFPKTMDAEEGTVSWYVCVFSDGGELRAEVSCPIGIEGGFFAGFSKRIIVLGEGGAGIDPIRTKKPDGDVVEFNIPVARK</sequence>
<organism evidence="1 2">
    <name type="scientific">Candidatus Andeanibacterium colombiense</name>
    <dbReference type="NCBI Taxonomy" id="3121345"/>
    <lineage>
        <taxon>Bacteria</taxon>
        <taxon>Pseudomonadati</taxon>
        <taxon>Pseudomonadota</taxon>
        <taxon>Alphaproteobacteria</taxon>
        <taxon>Sphingomonadales</taxon>
        <taxon>Sphingomonadaceae</taxon>
        <taxon>Candidatus Andeanibacterium</taxon>
    </lineage>
</organism>
<accession>A0AAJ6BQF2</accession>
<reference evidence="1" key="1">
    <citation type="submission" date="2023-03" db="EMBL/GenBank/DDBJ databases">
        <title>Andean soil-derived lignocellulolytic bacterial consortium as a source of novel taxa and putative plastic-active enzymes.</title>
        <authorList>
            <person name="Diaz-Garcia L."/>
            <person name="Chuvochina M."/>
            <person name="Feuerriegel G."/>
            <person name="Bunk B."/>
            <person name="Sproer C."/>
            <person name="Streit W.R."/>
            <person name="Rodriguez L.M."/>
            <person name="Overmann J."/>
            <person name="Jimenez D.J."/>
        </authorList>
    </citation>
    <scope>NUCLEOTIDE SEQUENCE</scope>
    <source>
        <strain evidence="1">MAG 26</strain>
    </source>
</reference>
<proteinExistence type="predicted"/>
<gene>
    <name evidence="1" type="ORF">P0Y56_03890</name>
</gene>
<name>A0AAJ6BQF2_9SPHN</name>
<dbReference type="KEGG" id="acob:P0Y56_03890"/>